<sequence>MDKSFFELVQIILDSDYSPTVKLVEIQRVIDVMMHHENQ</sequence>
<dbReference type="EMBL" id="AP024685">
    <property type="protein sequence ID" value="BCX31484.1"/>
    <property type="molecule type" value="Genomic_DNA"/>
</dbReference>
<name>A0ABM7QWN3_LATCU</name>
<organism evidence="1 2">
    <name type="scientific">Latilactobacillus curvatus</name>
    <name type="common">Lactobacillus curvatus</name>
    <dbReference type="NCBI Taxonomy" id="28038"/>
    <lineage>
        <taxon>Bacteria</taxon>
        <taxon>Bacillati</taxon>
        <taxon>Bacillota</taxon>
        <taxon>Bacilli</taxon>
        <taxon>Lactobacillales</taxon>
        <taxon>Lactobacillaceae</taxon>
        <taxon>Latilactobacillus</taxon>
    </lineage>
</organism>
<protein>
    <submittedName>
        <fullName evidence="1">Uncharacterized protein</fullName>
    </submittedName>
</protein>
<gene>
    <name evidence="1" type="ORF">LTWDN19_20510</name>
</gene>
<evidence type="ECO:0000313" key="1">
    <source>
        <dbReference type="EMBL" id="BCX31484.1"/>
    </source>
</evidence>
<proteinExistence type="predicted"/>
<keyword evidence="2" id="KW-1185">Reference proteome</keyword>
<reference evidence="1 2" key="1">
    <citation type="submission" date="2021-05" db="EMBL/GenBank/DDBJ databases">
        <title>Complete Genome Sequence of Latilactobacillus sp. Strain WDN19, a High D-Aspartate-producing Lactic Acid Bacterium Isolated from a Japanese Pickle.</title>
        <authorList>
            <person name="Kajitani K."/>
            <person name="Takahashi S."/>
        </authorList>
    </citation>
    <scope>NUCLEOTIDE SEQUENCE [LARGE SCALE GENOMIC DNA]</scope>
    <source>
        <strain evidence="1 2">WDN19</strain>
    </source>
</reference>
<evidence type="ECO:0000313" key="2">
    <source>
        <dbReference type="Proteomes" id="UP000825100"/>
    </source>
</evidence>
<dbReference type="Proteomes" id="UP000825100">
    <property type="component" value="Chromosome"/>
</dbReference>
<accession>A0ABM7QWN3</accession>